<dbReference type="Gene3D" id="3.40.50.1440">
    <property type="entry name" value="Tubulin/FtsZ, GTPase domain"/>
    <property type="match status" value="1"/>
</dbReference>
<sequence>MAHILKRSLFIGLGGTGAQALLHTKKRFLDTYGELPPMIGFLAIDTDISTGEKSITRDCILDKHKVRDSKVSFTPSEIIHIGVQEAASSYEKNRDTIFDWMPQENEYALKNLWQGAGQVRTNGRFGTYFNQNNIMNAVQNKINDIRNIDIANQNTFIPKDSGIEINFVFSIAGGTGSGTFIDIVYLVKHALAGVNNVKSIGFAVLPDVFNAMQQGISMANTRPNSYGALVDLDFLMSKNVEHLGLSINLNQQLIDIKENPFDILFTIGNKNTSGAVIDHISDISEQIGLAMFTGASELSANVNSVYDNVITVLVGGQLDILNKRAWACGMGVSELYYDGNGLANIYARRVAHSMINNLLTQGVGAQPLANNFIDSPEVNIRENNGSDNLINALLSKTPQNQFPYINDVSDILNQINAYLLSIDKTSQANVDENSEVKYNNVSKELKSFIVKVLDDNNGIGNTEHFLEDLKQQLNIFFNEMDDEEGIFLNNKNNNDQAIKSEVESLQALSKGFSFLKKSSINDSKESLNDLVNNQSITINEIKRRTSAKQFITKLIGEVNDYQKTISTIKNKLERIQQTIQSYVNNAINSTNERQKTFVIDLHKLDLNKTYPKEGDYLMVDFINVLNKSLDNGILDFDTLKDENIERKFWKYTKELPKSKEFVNKSIDDVLRGLSEEETKAIANQLITKSHALWQHSSKGYAIGQELFDYFVIGLPTSNSTFKKSFATLVQNQNIEYVSTGIHNKVICYRMEAASPIFGVLDVEGYCRDHDRVKENSNSMIYNIDKNWLTKMQRSNFSIWPAKKEDNSLQAWVLAFGYDLVRLDSDTKKYKVYSREQGNPLRNYWYELSEYRDESFDLFKRGKFIDEIITGINEIRQKDGEVKSNELISKMKQDYLANYAQINVSMEDIEKPIYSKIKDLVIREIDFVTKELK</sequence>
<name>A0A7K1GK01_9FLAO</name>
<dbReference type="InterPro" id="IPR036525">
    <property type="entry name" value="Tubulin/FtsZ_GTPase_sf"/>
</dbReference>
<dbReference type="AlphaFoldDB" id="A0A7K1GK01"/>
<evidence type="ECO:0008006" key="4">
    <source>
        <dbReference type="Google" id="ProtNLM"/>
    </source>
</evidence>
<dbReference type="Proteomes" id="UP000488936">
    <property type="component" value="Unassembled WGS sequence"/>
</dbReference>
<dbReference type="OrthoDB" id="3400278at2"/>
<keyword evidence="1" id="KW-0175">Coiled coil</keyword>
<reference evidence="2 3" key="1">
    <citation type="journal article" date="2006" name="Int. J. Syst. Evol. Microbiol.">
        <title>Myroides pelagicus sp. nov., isolated from seawater in Thailand.</title>
        <authorList>
            <person name="Yoon J."/>
            <person name="Maneerat S."/>
            <person name="Kawai F."/>
            <person name="Yokota A."/>
        </authorList>
    </citation>
    <scope>NUCLEOTIDE SEQUENCE [LARGE SCALE GENOMIC DNA]</scope>
    <source>
        <strain evidence="2 3">SM1T</strain>
    </source>
</reference>
<protein>
    <recommendedName>
        <fullName evidence="4">Tubulin like</fullName>
    </recommendedName>
</protein>
<proteinExistence type="predicted"/>
<dbReference type="EMBL" id="WMJY01000007">
    <property type="protein sequence ID" value="MTH29207.1"/>
    <property type="molecule type" value="Genomic_DNA"/>
</dbReference>
<evidence type="ECO:0000313" key="3">
    <source>
        <dbReference type="Proteomes" id="UP000488936"/>
    </source>
</evidence>
<feature type="coiled-coil region" evidence="1">
    <location>
        <begin position="558"/>
        <end position="585"/>
    </location>
</feature>
<evidence type="ECO:0000256" key="1">
    <source>
        <dbReference type="SAM" id="Coils"/>
    </source>
</evidence>
<organism evidence="2 3">
    <name type="scientific">Myroides pelagicus</name>
    <dbReference type="NCBI Taxonomy" id="270914"/>
    <lineage>
        <taxon>Bacteria</taxon>
        <taxon>Pseudomonadati</taxon>
        <taxon>Bacteroidota</taxon>
        <taxon>Flavobacteriia</taxon>
        <taxon>Flavobacteriales</taxon>
        <taxon>Flavobacteriaceae</taxon>
        <taxon>Myroides</taxon>
    </lineage>
</organism>
<evidence type="ECO:0000313" key="2">
    <source>
        <dbReference type="EMBL" id="MTH29207.1"/>
    </source>
</evidence>
<comment type="caution">
    <text evidence="2">The sequence shown here is derived from an EMBL/GenBank/DDBJ whole genome shotgun (WGS) entry which is preliminary data.</text>
</comment>
<keyword evidence="3" id="KW-1185">Reference proteome</keyword>
<gene>
    <name evidence="2" type="ORF">GJV77_04630</name>
</gene>
<dbReference type="RefSeq" id="WP_155035187.1">
    <property type="nucleotide sequence ID" value="NZ_JBHTIG010000050.1"/>
</dbReference>
<accession>A0A7K1GK01</accession>
<dbReference type="InterPro" id="IPR025904">
    <property type="entry name" value="Tubulin-like"/>
</dbReference>
<dbReference type="Pfam" id="PF13809">
    <property type="entry name" value="Tubulin_2"/>
    <property type="match status" value="1"/>
</dbReference>